<keyword evidence="2" id="KW-1185">Reference proteome</keyword>
<dbReference type="InterPro" id="IPR013078">
    <property type="entry name" value="His_Pase_superF_clade-1"/>
</dbReference>
<dbReference type="RefSeq" id="WP_343861151.1">
    <property type="nucleotide sequence ID" value="NZ_BAAAFD010000009.1"/>
</dbReference>
<reference evidence="2" key="1">
    <citation type="journal article" date="2019" name="Int. J. Syst. Evol. Microbiol.">
        <title>The Global Catalogue of Microorganisms (GCM) 10K type strain sequencing project: providing services to taxonomists for standard genome sequencing and annotation.</title>
        <authorList>
            <consortium name="The Broad Institute Genomics Platform"/>
            <consortium name="The Broad Institute Genome Sequencing Center for Infectious Disease"/>
            <person name="Wu L."/>
            <person name="Ma J."/>
        </authorList>
    </citation>
    <scope>NUCLEOTIDE SEQUENCE [LARGE SCALE GENOMIC DNA]</scope>
    <source>
        <strain evidence="2">JCM 15896</strain>
    </source>
</reference>
<gene>
    <name evidence="1" type="ORF">GCM10009114_28630</name>
</gene>
<proteinExistence type="predicted"/>
<accession>A0ABP3X0L5</accession>
<organism evidence="1 2">
    <name type="scientific">Aliiglaciecola litoralis</name>
    <dbReference type="NCBI Taxonomy" id="582857"/>
    <lineage>
        <taxon>Bacteria</taxon>
        <taxon>Pseudomonadati</taxon>
        <taxon>Pseudomonadota</taxon>
        <taxon>Gammaproteobacteria</taxon>
        <taxon>Alteromonadales</taxon>
        <taxon>Alteromonadaceae</taxon>
        <taxon>Aliiglaciecola</taxon>
    </lineage>
</organism>
<evidence type="ECO:0000313" key="1">
    <source>
        <dbReference type="EMBL" id="GAA0858563.1"/>
    </source>
</evidence>
<dbReference type="CDD" id="cd07067">
    <property type="entry name" value="HP_PGM_like"/>
    <property type="match status" value="1"/>
</dbReference>
<dbReference type="InterPro" id="IPR029033">
    <property type="entry name" value="His_PPase_superfam"/>
</dbReference>
<protein>
    <submittedName>
        <fullName evidence="1">Phosphoglycerate mutase family protein</fullName>
    </submittedName>
</protein>
<dbReference type="Proteomes" id="UP001500359">
    <property type="component" value="Unassembled WGS sequence"/>
</dbReference>
<dbReference type="Pfam" id="PF00300">
    <property type="entry name" value="His_Phos_1"/>
    <property type="match status" value="1"/>
</dbReference>
<name>A0ABP3X0L5_9ALTE</name>
<evidence type="ECO:0000313" key="2">
    <source>
        <dbReference type="Proteomes" id="UP001500359"/>
    </source>
</evidence>
<dbReference type="SUPFAM" id="SSF53254">
    <property type="entry name" value="Phosphoglycerate mutase-like"/>
    <property type="match status" value="1"/>
</dbReference>
<dbReference type="EMBL" id="BAAAFD010000009">
    <property type="protein sequence ID" value="GAA0858563.1"/>
    <property type="molecule type" value="Genomic_DNA"/>
</dbReference>
<sequence length="156" mass="17322">MKWLIRALFVLSFNAQGYELYLVRHFEKQADSKNPSLTEQGMARAQSLATLLADKDIQHIFSTDYKRTQQTAQPLSKQLGINITSYSPRDLNGFASQLLNTKQTSLIVGHSNTTPELLALLGGDAKPIAEDQYGELFILIVLLNTVTTQSVRVGNP</sequence>
<comment type="caution">
    <text evidence="1">The sequence shown here is derived from an EMBL/GenBank/DDBJ whole genome shotgun (WGS) entry which is preliminary data.</text>
</comment>
<dbReference type="Gene3D" id="3.40.50.1240">
    <property type="entry name" value="Phosphoglycerate mutase-like"/>
    <property type="match status" value="1"/>
</dbReference>